<name>A0A0N1I2A5_LEPSE</name>
<evidence type="ECO:0000313" key="2">
    <source>
        <dbReference type="EMBL" id="KPI84660.1"/>
    </source>
</evidence>
<dbReference type="VEuPathDB" id="TriTrypDB:Lsey_0242_0160"/>
<protein>
    <submittedName>
        <fullName evidence="2">Uncharacterized protein</fullName>
    </submittedName>
</protein>
<dbReference type="Proteomes" id="UP000038009">
    <property type="component" value="Unassembled WGS sequence"/>
</dbReference>
<accession>A0A0N1I2A5</accession>
<sequence>MGAPKPCYCSVSSCQREPSPSAPETLVIGRGNEEVGDRHRVVDVQDRPSGRLAHRQIAPRARPRHSSEG</sequence>
<proteinExistence type="predicted"/>
<reference evidence="2 3" key="1">
    <citation type="journal article" date="2015" name="PLoS Pathog.">
        <title>Leptomonas seymouri: Adaptations to the Dixenous Life Cycle Analyzed by Genome Sequencing, Transcriptome Profiling and Co-infection with Leishmania donovani.</title>
        <authorList>
            <person name="Kraeva N."/>
            <person name="Butenko A."/>
            <person name="Hlavacova J."/>
            <person name="Kostygov A."/>
            <person name="Myskova J."/>
            <person name="Grybchuk D."/>
            <person name="Lestinova T."/>
            <person name="Votypka J."/>
            <person name="Volf P."/>
            <person name="Opperdoes F."/>
            <person name="Flegontov P."/>
            <person name="Lukes J."/>
            <person name="Yurchenko V."/>
        </authorList>
    </citation>
    <scope>NUCLEOTIDE SEQUENCE [LARGE SCALE GENOMIC DNA]</scope>
    <source>
        <strain evidence="2 3">ATCC 30220</strain>
    </source>
</reference>
<feature type="compositionally biased region" description="Basic and acidic residues" evidence="1">
    <location>
        <begin position="31"/>
        <end position="49"/>
    </location>
</feature>
<dbReference type="EMBL" id="LJSK01000242">
    <property type="protein sequence ID" value="KPI84660.1"/>
    <property type="molecule type" value="Genomic_DNA"/>
</dbReference>
<gene>
    <name evidence="2" type="ORF">ABL78_6301</name>
</gene>
<organism evidence="2 3">
    <name type="scientific">Leptomonas seymouri</name>
    <dbReference type="NCBI Taxonomy" id="5684"/>
    <lineage>
        <taxon>Eukaryota</taxon>
        <taxon>Discoba</taxon>
        <taxon>Euglenozoa</taxon>
        <taxon>Kinetoplastea</taxon>
        <taxon>Metakinetoplastina</taxon>
        <taxon>Trypanosomatida</taxon>
        <taxon>Trypanosomatidae</taxon>
        <taxon>Leishmaniinae</taxon>
        <taxon>Leptomonas</taxon>
    </lineage>
</organism>
<feature type="region of interest" description="Disordered" evidence="1">
    <location>
        <begin position="1"/>
        <end position="69"/>
    </location>
</feature>
<dbReference type="AlphaFoldDB" id="A0A0N1I2A5"/>
<evidence type="ECO:0000313" key="3">
    <source>
        <dbReference type="Proteomes" id="UP000038009"/>
    </source>
</evidence>
<comment type="caution">
    <text evidence="2">The sequence shown here is derived from an EMBL/GenBank/DDBJ whole genome shotgun (WGS) entry which is preliminary data.</text>
</comment>
<keyword evidence="3" id="KW-1185">Reference proteome</keyword>
<evidence type="ECO:0000256" key="1">
    <source>
        <dbReference type="SAM" id="MobiDB-lite"/>
    </source>
</evidence>